<dbReference type="SUPFAM" id="SSF46689">
    <property type="entry name" value="Homeodomain-like"/>
    <property type="match status" value="1"/>
</dbReference>
<accession>A0ABR9MTQ4</accession>
<evidence type="ECO:0000256" key="2">
    <source>
        <dbReference type="ARBA" id="ARBA00023125"/>
    </source>
</evidence>
<dbReference type="InterPro" id="IPR036271">
    <property type="entry name" value="Tet_transcr_reg_TetR-rel_C_sf"/>
</dbReference>
<keyword evidence="3" id="KW-0804">Transcription</keyword>
<dbReference type="Proteomes" id="UP000625527">
    <property type="component" value="Unassembled WGS sequence"/>
</dbReference>
<evidence type="ECO:0000313" key="7">
    <source>
        <dbReference type="Proteomes" id="UP000625527"/>
    </source>
</evidence>
<evidence type="ECO:0000259" key="5">
    <source>
        <dbReference type="PROSITE" id="PS50977"/>
    </source>
</evidence>
<evidence type="ECO:0000256" key="4">
    <source>
        <dbReference type="PROSITE-ProRule" id="PRU00335"/>
    </source>
</evidence>
<organism evidence="6 7">
    <name type="scientific">Myceligenerans pegani</name>
    <dbReference type="NCBI Taxonomy" id="2776917"/>
    <lineage>
        <taxon>Bacteria</taxon>
        <taxon>Bacillati</taxon>
        <taxon>Actinomycetota</taxon>
        <taxon>Actinomycetes</taxon>
        <taxon>Micrococcales</taxon>
        <taxon>Promicromonosporaceae</taxon>
        <taxon>Myceligenerans</taxon>
    </lineage>
</organism>
<keyword evidence="1" id="KW-0805">Transcription regulation</keyword>
<dbReference type="Pfam" id="PF00440">
    <property type="entry name" value="TetR_N"/>
    <property type="match status" value="1"/>
</dbReference>
<evidence type="ECO:0000313" key="6">
    <source>
        <dbReference type="EMBL" id="MBE1874756.1"/>
    </source>
</evidence>
<keyword evidence="2 4" id="KW-0238">DNA-binding</keyword>
<evidence type="ECO:0000256" key="1">
    <source>
        <dbReference type="ARBA" id="ARBA00023015"/>
    </source>
</evidence>
<gene>
    <name evidence="6" type="ORF">IHE71_03415</name>
</gene>
<dbReference type="PROSITE" id="PS50977">
    <property type="entry name" value="HTH_TETR_2"/>
    <property type="match status" value="1"/>
</dbReference>
<evidence type="ECO:0000256" key="3">
    <source>
        <dbReference type="ARBA" id="ARBA00023163"/>
    </source>
</evidence>
<dbReference type="InterPro" id="IPR050109">
    <property type="entry name" value="HTH-type_TetR-like_transc_reg"/>
</dbReference>
<dbReference type="PANTHER" id="PTHR30055">
    <property type="entry name" value="HTH-TYPE TRANSCRIPTIONAL REGULATOR RUTR"/>
    <property type="match status" value="1"/>
</dbReference>
<feature type="DNA-binding region" description="H-T-H motif" evidence="4">
    <location>
        <begin position="10"/>
        <end position="29"/>
    </location>
</feature>
<protein>
    <submittedName>
        <fullName evidence="6">TetR/AcrR family transcriptional regulator</fullName>
    </submittedName>
</protein>
<reference evidence="6 7" key="1">
    <citation type="submission" date="2020-10" db="EMBL/GenBank/DDBJ databases">
        <title>Myceligenerans pegani sp. nov., an endophytic actinomycete isolated from Peganum harmala L. in Xinjiang, China.</title>
        <authorList>
            <person name="Xin L."/>
        </authorList>
    </citation>
    <scope>NUCLEOTIDE SEQUENCE [LARGE SCALE GENOMIC DNA]</scope>
    <source>
        <strain evidence="6 7">TRM65318</strain>
    </source>
</reference>
<dbReference type="EMBL" id="JADAQT010000047">
    <property type="protein sequence ID" value="MBE1874756.1"/>
    <property type="molecule type" value="Genomic_DNA"/>
</dbReference>
<dbReference type="PANTHER" id="PTHR30055:SF238">
    <property type="entry name" value="MYCOFACTOCIN BIOSYNTHESIS TRANSCRIPTIONAL REGULATOR MFTR-RELATED"/>
    <property type="match status" value="1"/>
</dbReference>
<proteinExistence type="predicted"/>
<dbReference type="SUPFAM" id="SSF48498">
    <property type="entry name" value="Tetracyclin repressor-like, C-terminal domain"/>
    <property type="match status" value="1"/>
</dbReference>
<name>A0ABR9MTQ4_9MICO</name>
<dbReference type="Gene3D" id="1.10.357.10">
    <property type="entry name" value="Tetracycline Repressor, domain 2"/>
    <property type="match status" value="1"/>
</dbReference>
<comment type="caution">
    <text evidence="6">The sequence shown here is derived from an EMBL/GenBank/DDBJ whole genome shotgun (WGS) entry which is preliminary data.</text>
</comment>
<dbReference type="InterPro" id="IPR001647">
    <property type="entry name" value="HTH_TetR"/>
</dbReference>
<sequence length="183" mass="19998">MREQGIARATTKQIAAAAGCSEALLYKHFRAKVDLFVAVLQERTPGELAAFLVGLRDAAGKRSVEENLVQVAQRALAFYRESFLMAVSIFFEREAFEAYRAALLERGAGPQMVNRWLADYLRAEQELGRVRADAAPDAAASLLFGACMQHAFLGQFVEQPEAVGHARSLVRMLLPGLVAEGDG</sequence>
<dbReference type="InterPro" id="IPR009057">
    <property type="entry name" value="Homeodomain-like_sf"/>
</dbReference>
<keyword evidence="7" id="KW-1185">Reference proteome</keyword>
<feature type="domain" description="HTH tetR-type" evidence="5">
    <location>
        <begin position="1"/>
        <end position="47"/>
    </location>
</feature>